<dbReference type="PROSITE" id="PS00108">
    <property type="entry name" value="PROTEIN_KINASE_ST"/>
    <property type="match status" value="1"/>
</dbReference>
<dbReference type="PROSITE" id="PS50110">
    <property type="entry name" value="RESPONSE_REGULATORY"/>
    <property type="match status" value="1"/>
</dbReference>
<dbReference type="InterPro" id="IPR008271">
    <property type="entry name" value="Ser/Thr_kinase_AS"/>
</dbReference>
<dbReference type="GO" id="GO:0000160">
    <property type="term" value="P:phosphorelay signal transduction system"/>
    <property type="evidence" value="ECO:0007669"/>
    <property type="project" value="InterPro"/>
</dbReference>
<evidence type="ECO:0000256" key="2">
    <source>
        <dbReference type="ARBA" id="ARBA00022840"/>
    </source>
</evidence>
<dbReference type="PANTHER" id="PTHR24348">
    <property type="entry name" value="SERINE/THREONINE-PROTEIN KINASE UNC-51-RELATED"/>
    <property type="match status" value="1"/>
</dbReference>
<dbReference type="EMBL" id="FWXF01000001">
    <property type="protein sequence ID" value="SMC16547.1"/>
    <property type="molecule type" value="Genomic_DNA"/>
</dbReference>
<sequence>MALRSGTVLLIGCDPQESRLLKDLVLKEEGDLGVVQVDTVAQALEAAIQDLRLVVLKVGDQEGRPELLVRRLRNHWGPGPPLLVLLPRGRLRRVRDILRAGADDYWIPPLVGAPFASRLHLLLDWQESESTTRRTTTWQDQPQWLRALRRSLYRFTDSLFRRRATPPEAAEAARYLGRWEKVRRLGFGSFGEVWLVQEKDGTRAAVAKVPHEEKMNRKFLMEAAILRRLAGHPNAVAILEVIKAGGKVVLIQEYVSGRTLQELLDAGLEPRAKERLFLQLLDVMAYAHRRQVMHRDIKPENILVTPSGTLKLLDFGTAKDVTRRSISSTVIGSRPYMAPEQILGRSRQASDVWALGVVLYALATEYLPFYSDNEKELMDLILESPPEPPRELEPDLPLELEGIILRCLEKDWQKRYANAEALRRSLREAFPHFGSGRVLPGS</sequence>
<gene>
    <name evidence="7" type="ORF">SAMN02746041_00108</name>
</gene>
<evidence type="ECO:0000313" key="7">
    <source>
        <dbReference type="EMBL" id="SMC16547.1"/>
    </source>
</evidence>
<evidence type="ECO:0000256" key="4">
    <source>
        <dbReference type="PROSITE-ProRule" id="PRU10141"/>
    </source>
</evidence>
<dbReference type="CDD" id="cd14014">
    <property type="entry name" value="STKc_PknB_like"/>
    <property type="match status" value="1"/>
</dbReference>
<evidence type="ECO:0000259" key="6">
    <source>
        <dbReference type="PROSITE" id="PS50110"/>
    </source>
</evidence>
<dbReference type="Gene3D" id="1.10.510.10">
    <property type="entry name" value="Transferase(Phosphotransferase) domain 1"/>
    <property type="match status" value="1"/>
</dbReference>
<evidence type="ECO:0000256" key="3">
    <source>
        <dbReference type="PROSITE-ProRule" id="PRU00169"/>
    </source>
</evidence>
<keyword evidence="8" id="KW-1185">Reference proteome</keyword>
<keyword evidence="7" id="KW-0808">Transferase</keyword>
<feature type="domain" description="Protein kinase" evidence="5">
    <location>
        <begin position="179"/>
        <end position="430"/>
    </location>
</feature>
<reference evidence="7 8" key="1">
    <citation type="submission" date="2017-04" db="EMBL/GenBank/DDBJ databases">
        <authorList>
            <person name="Afonso C.L."/>
            <person name="Miller P.J."/>
            <person name="Scott M.A."/>
            <person name="Spackman E."/>
            <person name="Goraichik I."/>
            <person name="Dimitrov K.M."/>
            <person name="Suarez D.L."/>
            <person name="Swayne D.E."/>
        </authorList>
    </citation>
    <scope>NUCLEOTIDE SEQUENCE [LARGE SCALE GENOMIC DNA]</scope>
    <source>
        <strain evidence="7 8">DSM 13146</strain>
    </source>
</reference>
<dbReference type="InterPro" id="IPR045269">
    <property type="entry name" value="Atg1-like"/>
</dbReference>
<feature type="domain" description="Response regulatory" evidence="6">
    <location>
        <begin position="7"/>
        <end position="123"/>
    </location>
</feature>
<dbReference type="GO" id="GO:0005737">
    <property type="term" value="C:cytoplasm"/>
    <property type="evidence" value="ECO:0007669"/>
    <property type="project" value="TreeGrafter"/>
</dbReference>
<keyword evidence="2 4" id="KW-0067">ATP-binding</keyword>
<dbReference type="InterPro" id="IPR011006">
    <property type="entry name" value="CheY-like_superfamily"/>
</dbReference>
<keyword evidence="3" id="KW-0597">Phosphoprotein</keyword>
<dbReference type="PROSITE" id="PS50011">
    <property type="entry name" value="PROTEIN_KINASE_DOM"/>
    <property type="match status" value="1"/>
</dbReference>
<dbReference type="InterPro" id="IPR011009">
    <property type="entry name" value="Kinase-like_dom_sf"/>
</dbReference>
<proteinExistence type="predicted"/>
<dbReference type="PANTHER" id="PTHR24348:SF68">
    <property type="entry name" value="SERINE_THREONINE-PROTEIN KINASE ATG1C"/>
    <property type="match status" value="1"/>
</dbReference>
<dbReference type="OrthoDB" id="9801841at2"/>
<keyword evidence="7" id="KW-0723">Serine/threonine-protein kinase</keyword>
<dbReference type="Proteomes" id="UP000192783">
    <property type="component" value="Unassembled WGS sequence"/>
</dbReference>
<feature type="binding site" evidence="4">
    <location>
        <position position="208"/>
    </location>
    <ligand>
        <name>ATP</name>
        <dbReference type="ChEBI" id="CHEBI:30616"/>
    </ligand>
</feature>
<dbReference type="AlphaFoldDB" id="A0A1W1WY60"/>
<dbReference type="RefSeq" id="WP_139796420.1">
    <property type="nucleotide sequence ID" value="NZ_FWXF01000001.1"/>
</dbReference>
<keyword evidence="1 4" id="KW-0547">Nucleotide-binding</keyword>
<dbReference type="SUPFAM" id="SSF52172">
    <property type="entry name" value="CheY-like"/>
    <property type="match status" value="1"/>
</dbReference>
<dbReference type="InterPro" id="IPR017441">
    <property type="entry name" value="Protein_kinase_ATP_BS"/>
</dbReference>
<dbReference type="GO" id="GO:0005524">
    <property type="term" value="F:ATP binding"/>
    <property type="evidence" value="ECO:0007669"/>
    <property type="project" value="UniProtKB-UniRule"/>
</dbReference>
<dbReference type="STRING" id="1121390.SAMN02746041_00108"/>
<dbReference type="InterPro" id="IPR001789">
    <property type="entry name" value="Sig_transdc_resp-reg_receiver"/>
</dbReference>
<dbReference type="InterPro" id="IPR000719">
    <property type="entry name" value="Prot_kinase_dom"/>
</dbReference>
<accession>A0A1W1WY60</accession>
<dbReference type="Pfam" id="PF00069">
    <property type="entry name" value="Pkinase"/>
    <property type="match status" value="1"/>
</dbReference>
<dbReference type="SMART" id="SM00220">
    <property type="entry name" value="S_TKc"/>
    <property type="match status" value="1"/>
</dbReference>
<name>A0A1W1WY60_9BACT</name>
<dbReference type="SUPFAM" id="SSF56112">
    <property type="entry name" value="Protein kinase-like (PK-like)"/>
    <property type="match status" value="1"/>
</dbReference>
<evidence type="ECO:0000256" key="1">
    <source>
        <dbReference type="ARBA" id="ARBA00022741"/>
    </source>
</evidence>
<evidence type="ECO:0000259" key="5">
    <source>
        <dbReference type="PROSITE" id="PS50011"/>
    </source>
</evidence>
<dbReference type="GO" id="GO:0004674">
    <property type="term" value="F:protein serine/threonine kinase activity"/>
    <property type="evidence" value="ECO:0007669"/>
    <property type="project" value="UniProtKB-KW"/>
</dbReference>
<keyword evidence="7" id="KW-0418">Kinase</keyword>
<dbReference type="Gene3D" id="3.40.50.2300">
    <property type="match status" value="1"/>
</dbReference>
<dbReference type="PROSITE" id="PS00107">
    <property type="entry name" value="PROTEIN_KINASE_ATP"/>
    <property type="match status" value="1"/>
</dbReference>
<feature type="modified residue" description="4-aspartylphosphate" evidence="3">
    <location>
        <position position="60"/>
    </location>
</feature>
<protein>
    <submittedName>
        <fullName evidence="7">Serine/threonine protein kinase</fullName>
    </submittedName>
</protein>
<evidence type="ECO:0000313" key="8">
    <source>
        <dbReference type="Proteomes" id="UP000192783"/>
    </source>
</evidence>
<organism evidence="7 8">
    <name type="scientific">Desulfacinum hydrothermale DSM 13146</name>
    <dbReference type="NCBI Taxonomy" id="1121390"/>
    <lineage>
        <taxon>Bacteria</taxon>
        <taxon>Pseudomonadati</taxon>
        <taxon>Thermodesulfobacteriota</taxon>
        <taxon>Syntrophobacteria</taxon>
        <taxon>Syntrophobacterales</taxon>
        <taxon>Syntrophobacteraceae</taxon>
        <taxon>Desulfacinum</taxon>
    </lineage>
</organism>